<feature type="binding site" evidence="16">
    <location>
        <position position="178"/>
    </location>
    <ligand>
        <name>substrate</name>
    </ligand>
</feature>
<evidence type="ECO:0000256" key="6">
    <source>
        <dbReference type="ARBA" id="ARBA00022619"/>
    </source>
</evidence>
<dbReference type="EC" id="1.1.1.193" evidence="14"/>
<feature type="active site" description="Proton donor" evidence="15">
    <location>
        <position position="57"/>
    </location>
</feature>
<evidence type="ECO:0000256" key="14">
    <source>
        <dbReference type="PIRNR" id="PIRNR006769"/>
    </source>
</evidence>
<sequence length="348" mass="35913">MELSPEIRDAVAAADAAGHAVKGSTSPNPPVGAVILDAEGSIVGTGGTRPAGGAHAEVVALAEAGECAAGGTAVVTLEPCNHTGRTGPCSHALVEAGVARVVFVFADPGEQAGGGAGYLRDHGVEVTGPLIAEETDLTGVPEFSVEAWLTAQRLGRPRVTIKYAGTLDGFAAATDGTSQWITGEKARARVHLDRSRRDAILIGTGTLVADNPRLTARRPDGSLSDHQPLRVVVGQTPVPEDAAVRPALHLAERDVTVVLQELWSRGVVDVLVEGGPRLTAAFLAAGVVDSVHSYIAPALLGAGVPTVEQRSGMASTMADITRLVLRETRPLGSDIFINSTRRLPNRAT</sequence>
<comment type="function">
    <text evidence="1 14">Converts 2,5-diamino-6-(ribosylamino)-4(3h)-pyrimidinone 5'-phosphate into 5-amino-6-(ribosylamino)-2,4(1h,3h)-pyrimidinedione 5'-phosphate.</text>
</comment>
<keyword evidence="8 14" id="KW-0862">Zinc</keyword>
<feature type="binding site" evidence="16">
    <location>
        <begin position="275"/>
        <end position="281"/>
    </location>
    <ligand>
        <name>NADP(+)</name>
        <dbReference type="ChEBI" id="CHEBI:58349"/>
    </ligand>
</feature>
<name>A0A9D2TN44_9CORY</name>
<reference evidence="19" key="2">
    <citation type="submission" date="2021-04" db="EMBL/GenBank/DDBJ databases">
        <authorList>
            <person name="Gilroy R."/>
        </authorList>
    </citation>
    <scope>NUCLEOTIDE SEQUENCE</scope>
    <source>
        <strain evidence="19">ChiHjej13B12-4958</strain>
    </source>
</reference>
<evidence type="ECO:0000256" key="5">
    <source>
        <dbReference type="ARBA" id="ARBA00007417"/>
    </source>
</evidence>
<feature type="binding site" evidence="16">
    <location>
        <position position="180"/>
    </location>
    <ligand>
        <name>NADP(+)</name>
        <dbReference type="ChEBI" id="CHEBI:58349"/>
    </ligand>
</feature>
<evidence type="ECO:0000313" key="20">
    <source>
        <dbReference type="Proteomes" id="UP000823858"/>
    </source>
</evidence>
<comment type="catalytic activity">
    <reaction evidence="12 14">
        <text>5-amino-6-(5-phospho-D-ribitylamino)uracil + NADP(+) = 5-amino-6-(5-phospho-D-ribosylamino)uracil + NADPH + H(+)</text>
        <dbReference type="Rhea" id="RHEA:17845"/>
        <dbReference type="ChEBI" id="CHEBI:15378"/>
        <dbReference type="ChEBI" id="CHEBI:57783"/>
        <dbReference type="ChEBI" id="CHEBI:58349"/>
        <dbReference type="ChEBI" id="CHEBI:58421"/>
        <dbReference type="ChEBI" id="CHEBI:58453"/>
        <dbReference type="EC" id="1.1.1.193"/>
    </reaction>
</comment>
<dbReference type="EC" id="3.5.4.26" evidence="14"/>
<evidence type="ECO:0000256" key="1">
    <source>
        <dbReference type="ARBA" id="ARBA00002151"/>
    </source>
</evidence>
<dbReference type="PROSITE" id="PS51747">
    <property type="entry name" value="CYT_DCMP_DEAMINASES_2"/>
    <property type="match status" value="1"/>
</dbReference>
<evidence type="ECO:0000256" key="16">
    <source>
        <dbReference type="PIRSR" id="PIRSR006769-2"/>
    </source>
</evidence>
<dbReference type="CDD" id="cd01284">
    <property type="entry name" value="Riboflavin_deaminase-reductase"/>
    <property type="match status" value="1"/>
</dbReference>
<keyword evidence="10 14" id="KW-0560">Oxidoreductase</keyword>
<dbReference type="InterPro" id="IPR016193">
    <property type="entry name" value="Cytidine_deaminase-like"/>
</dbReference>
<feature type="binding site" evidence="16">
    <location>
        <position position="194"/>
    </location>
    <ligand>
        <name>substrate</name>
    </ligand>
</feature>
<keyword evidence="14 19" id="KW-0378">Hydrolase</keyword>
<comment type="similarity">
    <text evidence="4 14">In the N-terminal section; belongs to the cytidine and deoxycytidylate deaminase family.</text>
</comment>
<comment type="similarity">
    <text evidence="5 14">In the C-terminal section; belongs to the HTP reductase family.</text>
</comment>
<evidence type="ECO:0000256" key="15">
    <source>
        <dbReference type="PIRSR" id="PIRSR006769-1"/>
    </source>
</evidence>
<comment type="pathway">
    <text evidence="2 14">Cofactor biosynthesis; riboflavin biosynthesis; 5-amino-6-(D-ribitylamino)uracil from GTP: step 2/4.</text>
</comment>
<dbReference type="GO" id="GO:0009231">
    <property type="term" value="P:riboflavin biosynthetic process"/>
    <property type="evidence" value="ECO:0007669"/>
    <property type="project" value="UniProtKB-KW"/>
</dbReference>
<comment type="cofactor">
    <cofactor evidence="14 17">
        <name>Zn(2+)</name>
        <dbReference type="ChEBI" id="CHEBI:29105"/>
    </cofactor>
    <text evidence="14 17">Binds 1 zinc ion.</text>
</comment>
<keyword evidence="9 14" id="KW-0521">NADP</keyword>
<evidence type="ECO:0000256" key="7">
    <source>
        <dbReference type="ARBA" id="ARBA00022723"/>
    </source>
</evidence>
<feature type="binding site" evidence="16">
    <location>
        <position position="214"/>
    </location>
    <ligand>
        <name>substrate</name>
    </ligand>
</feature>
<evidence type="ECO:0000313" key="19">
    <source>
        <dbReference type="EMBL" id="HJC84462.1"/>
    </source>
</evidence>
<evidence type="ECO:0000256" key="10">
    <source>
        <dbReference type="ARBA" id="ARBA00023002"/>
    </source>
</evidence>
<evidence type="ECO:0000256" key="13">
    <source>
        <dbReference type="ARBA" id="ARBA00049886"/>
    </source>
</evidence>
<dbReference type="SUPFAM" id="SSF53927">
    <property type="entry name" value="Cytidine deaminase-like"/>
    <property type="match status" value="1"/>
</dbReference>
<organism evidence="19 20">
    <name type="scientific">Candidatus Corynebacterium faecigallinarum</name>
    <dbReference type="NCBI Taxonomy" id="2838528"/>
    <lineage>
        <taxon>Bacteria</taxon>
        <taxon>Bacillati</taxon>
        <taxon>Actinomycetota</taxon>
        <taxon>Actinomycetes</taxon>
        <taxon>Mycobacteriales</taxon>
        <taxon>Corynebacteriaceae</taxon>
        <taxon>Corynebacterium</taxon>
    </lineage>
</organism>
<dbReference type="PANTHER" id="PTHR38011:SF7">
    <property type="entry name" value="2,5-DIAMINO-6-RIBOSYLAMINO-4(3H)-PYRIMIDINONE 5'-PHOSPHATE REDUCTASE"/>
    <property type="match status" value="1"/>
</dbReference>
<dbReference type="InterPro" id="IPR004794">
    <property type="entry name" value="Eubact_RibD"/>
</dbReference>
<dbReference type="GO" id="GO:0008835">
    <property type="term" value="F:diaminohydroxyphosphoribosylaminopyrimidine deaminase activity"/>
    <property type="evidence" value="ECO:0007669"/>
    <property type="project" value="UniProtKB-EC"/>
</dbReference>
<protein>
    <recommendedName>
        <fullName evidence="14">Riboflavin biosynthesis protein RibD</fullName>
    </recommendedName>
    <domain>
        <recommendedName>
            <fullName evidence="14">Diaminohydroxyphosphoribosylaminopyrimidine deaminase</fullName>
            <shortName evidence="14">DRAP deaminase</shortName>
            <ecNumber evidence="14">3.5.4.26</ecNumber>
        </recommendedName>
        <alternativeName>
            <fullName evidence="14">Riboflavin-specific deaminase</fullName>
        </alternativeName>
    </domain>
    <domain>
        <recommendedName>
            <fullName evidence="14">5-amino-6-(5-phosphoribosylamino)uracil reductase</fullName>
            <ecNumber evidence="14">1.1.1.193</ecNumber>
        </recommendedName>
        <alternativeName>
            <fullName evidence="14">HTP reductase</fullName>
        </alternativeName>
    </domain>
</protein>
<feature type="binding site" evidence="16">
    <location>
        <position position="273"/>
    </location>
    <ligand>
        <name>substrate</name>
    </ligand>
</feature>
<dbReference type="Gene3D" id="3.40.140.10">
    <property type="entry name" value="Cytidine Deaminase, domain 2"/>
    <property type="match status" value="1"/>
</dbReference>
<dbReference type="PROSITE" id="PS00903">
    <property type="entry name" value="CYT_DCMP_DEAMINASES_1"/>
    <property type="match status" value="1"/>
</dbReference>
<dbReference type="EMBL" id="DWVP01000004">
    <property type="protein sequence ID" value="HJC84462.1"/>
    <property type="molecule type" value="Genomic_DNA"/>
</dbReference>
<evidence type="ECO:0000256" key="11">
    <source>
        <dbReference type="ARBA" id="ARBA00023268"/>
    </source>
</evidence>
<dbReference type="InterPro" id="IPR050765">
    <property type="entry name" value="Riboflavin_Biosynth_HTPR"/>
</dbReference>
<feature type="binding site" evidence="17">
    <location>
        <position position="89"/>
    </location>
    <ligand>
        <name>Zn(2+)</name>
        <dbReference type="ChEBI" id="CHEBI:29105"/>
        <note>catalytic</note>
    </ligand>
</feature>
<accession>A0A9D2TN44</accession>
<reference evidence="19" key="1">
    <citation type="journal article" date="2021" name="PeerJ">
        <title>Extensive microbial diversity within the chicken gut microbiome revealed by metagenomics and culture.</title>
        <authorList>
            <person name="Gilroy R."/>
            <person name="Ravi A."/>
            <person name="Getino M."/>
            <person name="Pursley I."/>
            <person name="Horton D.L."/>
            <person name="Alikhan N.F."/>
            <person name="Baker D."/>
            <person name="Gharbi K."/>
            <person name="Hall N."/>
            <person name="Watson M."/>
            <person name="Adriaenssens E.M."/>
            <person name="Foster-Nyarko E."/>
            <person name="Jarju S."/>
            <person name="Secka A."/>
            <person name="Antonio M."/>
            <person name="Oren A."/>
            <person name="Chaudhuri R.R."/>
            <person name="La Ragione R."/>
            <person name="Hildebrand F."/>
            <person name="Pallen M.J."/>
        </authorList>
    </citation>
    <scope>NUCLEOTIDE SEQUENCE</scope>
    <source>
        <strain evidence="19">ChiHjej13B12-4958</strain>
    </source>
</reference>
<evidence type="ECO:0000256" key="3">
    <source>
        <dbReference type="ARBA" id="ARBA00004910"/>
    </source>
</evidence>
<dbReference type="SUPFAM" id="SSF53597">
    <property type="entry name" value="Dihydrofolate reductase-like"/>
    <property type="match status" value="1"/>
</dbReference>
<feature type="binding site" evidence="16">
    <location>
        <position position="164"/>
    </location>
    <ligand>
        <name>NADP(+)</name>
        <dbReference type="ChEBI" id="CHEBI:58349"/>
    </ligand>
</feature>
<evidence type="ECO:0000256" key="17">
    <source>
        <dbReference type="PIRSR" id="PIRSR006769-3"/>
    </source>
</evidence>
<comment type="catalytic activity">
    <reaction evidence="13 14">
        <text>2,5-diamino-6-hydroxy-4-(5-phosphoribosylamino)-pyrimidine + H2O + H(+) = 5-amino-6-(5-phospho-D-ribosylamino)uracil + NH4(+)</text>
        <dbReference type="Rhea" id="RHEA:21868"/>
        <dbReference type="ChEBI" id="CHEBI:15377"/>
        <dbReference type="ChEBI" id="CHEBI:15378"/>
        <dbReference type="ChEBI" id="CHEBI:28938"/>
        <dbReference type="ChEBI" id="CHEBI:58453"/>
        <dbReference type="ChEBI" id="CHEBI:58614"/>
        <dbReference type="EC" id="3.5.4.26"/>
    </reaction>
</comment>
<feature type="binding site" evidence="16">
    <location>
        <position position="206"/>
    </location>
    <ligand>
        <name>substrate</name>
    </ligand>
</feature>
<evidence type="ECO:0000256" key="8">
    <source>
        <dbReference type="ARBA" id="ARBA00022833"/>
    </source>
</evidence>
<evidence type="ECO:0000256" key="12">
    <source>
        <dbReference type="ARBA" id="ARBA00049861"/>
    </source>
</evidence>
<dbReference type="InterPro" id="IPR002734">
    <property type="entry name" value="RibDG_C"/>
</dbReference>
<dbReference type="PIRSF" id="PIRSF006769">
    <property type="entry name" value="RibD"/>
    <property type="match status" value="1"/>
</dbReference>
<dbReference type="InterPro" id="IPR016192">
    <property type="entry name" value="APOBEC/CMP_deaminase_Zn-bd"/>
</dbReference>
<gene>
    <name evidence="19" type="primary">ribD</name>
    <name evidence="19" type="ORF">H9751_02730</name>
</gene>
<proteinExistence type="inferred from homology"/>
<dbReference type="GO" id="GO:0008703">
    <property type="term" value="F:5-amino-6-(5-phosphoribosylamino)uracil reductase activity"/>
    <property type="evidence" value="ECO:0007669"/>
    <property type="project" value="UniProtKB-EC"/>
</dbReference>
<feature type="domain" description="CMP/dCMP-type deaminase" evidence="18">
    <location>
        <begin position="1"/>
        <end position="127"/>
    </location>
</feature>
<dbReference type="InterPro" id="IPR002125">
    <property type="entry name" value="CMP_dCMP_dom"/>
</dbReference>
<evidence type="ECO:0000259" key="18">
    <source>
        <dbReference type="PROSITE" id="PS51747"/>
    </source>
</evidence>
<feature type="binding site" evidence="16">
    <location>
        <position position="210"/>
    </location>
    <ligand>
        <name>NADP(+)</name>
        <dbReference type="ChEBI" id="CHEBI:58349"/>
    </ligand>
</feature>
<feature type="binding site" evidence="17">
    <location>
        <position position="80"/>
    </location>
    <ligand>
        <name>Zn(2+)</name>
        <dbReference type="ChEBI" id="CHEBI:29105"/>
        <note>catalytic</note>
    </ligand>
</feature>
<comment type="pathway">
    <text evidence="3 14">Cofactor biosynthesis; riboflavin biosynthesis; 5-amino-6-(D-ribitylamino)uracil from GTP: step 3/4.</text>
</comment>
<dbReference type="AlphaFoldDB" id="A0A9D2TN44"/>
<feature type="binding site" evidence="17">
    <location>
        <position position="55"/>
    </location>
    <ligand>
        <name>Zn(2+)</name>
        <dbReference type="ChEBI" id="CHEBI:29105"/>
        <note>catalytic</note>
    </ligand>
</feature>
<comment type="caution">
    <text evidence="19">The sequence shown here is derived from an EMBL/GenBank/DDBJ whole genome shotgun (WGS) entry which is preliminary data.</text>
</comment>
<dbReference type="Pfam" id="PF01872">
    <property type="entry name" value="RibD_C"/>
    <property type="match status" value="1"/>
</dbReference>
<dbReference type="Proteomes" id="UP000823858">
    <property type="component" value="Unassembled WGS sequence"/>
</dbReference>
<evidence type="ECO:0000256" key="9">
    <source>
        <dbReference type="ARBA" id="ARBA00022857"/>
    </source>
</evidence>
<evidence type="ECO:0000256" key="2">
    <source>
        <dbReference type="ARBA" id="ARBA00004882"/>
    </source>
</evidence>
<dbReference type="GO" id="GO:0008270">
    <property type="term" value="F:zinc ion binding"/>
    <property type="evidence" value="ECO:0007669"/>
    <property type="project" value="InterPro"/>
</dbReference>
<dbReference type="Gene3D" id="3.40.430.10">
    <property type="entry name" value="Dihydrofolate Reductase, subunit A"/>
    <property type="match status" value="2"/>
</dbReference>
<keyword evidence="6 14" id="KW-0686">Riboflavin biosynthesis</keyword>
<keyword evidence="7 14" id="KW-0479">Metal-binding</keyword>
<dbReference type="NCBIfam" id="TIGR00326">
    <property type="entry name" value="eubact_ribD"/>
    <property type="match status" value="1"/>
</dbReference>
<evidence type="ECO:0000256" key="4">
    <source>
        <dbReference type="ARBA" id="ARBA00005259"/>
    </source>
</evidence>
<feature type="binding site" evidence="16">
    <location>
        <position position="217"/>
    </location>
    <ligand>
        <name>substrate</name>
    </ligand>
</feature>
<keyword evidence="11" id="KW-0511">Multifunctional enzyme</keyword>
<dbReference type="PANTHER" id="PTHR38011">
    <property type="entry name" value="DIHYDROFOLATE REDUCTASE FAMILY PROTEIN (AFU_ORTHOLOGUE AFUA_8G06820)"/>
    <property type="match status" value="1"/>
</dbReference>
<dbReference type="Pfam" id="PF00383">
    <property type="entry name" value="dCMP_cyt_deam_1"/>
    <property type="match status" value="1"/>
</dbReference>
<dbReference type="InterPro" id="IPR024072">
    <property type="entry name" value="DHFR-like_dom_sf"/>
</dbReference>